<dbReference type="PROSITE" id="PS00768">
    <property type="entry name" value="TRANSTHYRETIN_1"/>
    <property type="match status" value="1"/>
</dbReference>
<proteinExistence type="inferred from homology"/>
<dbReference type="InterPro" id="IPR036817">
    <property type="entry name" value="Transthyretin/HIU_hydrolase_sf"/>
</dbReference>
<dbReference type="InterPro" id="IPR023416">
    <property type="entry name" value="Transthyretin/HIU_hydrolase_d"/>
</dbReference>
<accession>A0A6J4UZM1</accession>
<evidence type="ECO:0000256" key="1">
    <source>
        <dbReference type="ARBA" id="ARBA00001043"/>
    </source>
</evidence>
<dbReference type="EC" id="3.5.2.17" evidence="5"/>
<evidence type="ECO:0000256" key="7">
    <source>
        <dbReference type="ARBA" id="ARBA00022801"/>
    </source>
</evidence>
<evidence type="ECO:0000256" key="8">
    <source>
        <dbReference type="SAM" id="MobiDB-lite"/>
    </source>
</evidence>
<evidence type="ECO:0000256" key="2">
    <source>
        <dbReference type="ARBA" id="ARBA00002704"/>
    </source>
</evidence>
<feature type="non-terminal residue" evidence="10">
    <location>
        <position position="1"/>
    </location>
</feature>
<dbReference type="FunFam" id="2.60.40.180:FF:000005">
    <property type="entry name" value="5-hydroxyisourate hydrolase"/>
    <property type="match status" value="1"/>
</dbReference>
<sequence length="176" mass="18107">QPPFPPAPGERGEPGRLPDGQRGGQRPSPCAGEGVGFPSSEGATPPHNGDKPDAAPGRLTTHVLDTARGRPGAGIRIALFRLEGEGRVALATAVTNADGRTDGPLLAGEALMPGVYELVFAVGQYFADFATAGGDPVPTVPFLDTVPVRFGVGDAGAHYHVPLLVSPWAYSTYRGS</sequence>
<comment type="subunit">
    <text evidence="4">Homotetramer.</text>
</comment>
<evidence type="ECO:0000256" key="3">
    <source>
        <dbReference type="ARBA" id="ARBA00009850"/>
    </source>
</evidence>
<feature type="domain" description="Transthyretin/hydroxyisourate hydrolase" evidence="9">
    <location>
        <begin position="59"/>
        <end position="175"/>
    </location>
</feature>
<dbReference type="CDD" id="cd05822">
    <property type="entry name" value="TLP_HIUase"/>
    <property type="match status" value="1"/>
</dbReference>
<dbReference type="PANTHER" id="PTHR10395:SF7">
    <property type="entry name" value="5-HYDROXYISOURATE HYDROLASE"/>
    <property type="match status" value="1"/>
</dbReference>
<dbReference type="Pfam" id="PF00576">
    <property type="entry name" value="Transthyretin"/>
    <property type="match status" value="1"/>
</dbReference>
<comment type="catalytic activity">
    <reaction evidence="1">
        <text>5-hydroxyisourate + H2O = 5-hydroxy-2-oxo-4-ureido-2,5-dihydro-1H-imidazole-5-carboxylate + H(+)</text>
        <dbReference type="Rhea" id="RHEA:23736"/>
        <dbReference type="ChEBI" id="CHEBI:15377"/>
        <dbReference type="ChEBI" id="CHEBI:15378"/>
        <dbReference type="ChEBI" id="CHEBI:18072"/>
        <dbReference type="ChEBI" id="CHEBI:58639"/>
        <dbReference type="EC" id="3.5.2.17"/>
    </reaction>
</comment>
<protein>
    <recommendedName>
        <fullName evidence="5">hydroxyisourate hydrolase</fullName>
        <ecNumber evidence="5">3.5.2.17</ecNumber>
    </recommendedName>
</protein>
<dbReference type="Gene3D" id="2.60.40.180">
    <property type="entry name" value="Transthyretin/hydroxyisourate hydrolase domain"/>
    <property type="match status" value="1"/>
</dbReference>
<dbReference type="AlphaFoldDB" id="A0A6J4UZM1"/>
<evidence type="ECO:0000259" key="9">
    <source>
        <dbReference type="Pfam" id="PF00576"/>
    </source>
</evidence>
<dbReference type="InterPro" id="IPR014306">
    <property type="entry name" value="Hydroxyisourate_hydrolase"/>
</dbReference>
<name>A0A6J4UZM1_9BACT</name>
<evidence type="ECO:0000256" key="6">
    <source>
        <dbReference type="ARBA" id="ARBA00022631"/>
    </source>
</evidence>
<dbReference type="GO" id="GO:0033971">
    <property type="term" value="F:hydroxyisourate hydrolase activity"/>
    <property type="evidence" value="ECO:0007669"/>
    <property type="project" value="UniProtKB-EC"/>
</dbReference>
<evidence type="ECO:0000256" key="5">
    <source>
        <dbReference type="ARBA" id="ARBA00012609"/>
    </source>
</evidence>
<dbReference type="SUPFAM" id="SSF49472">
    <property type="entry name" value="Transthyretin (synonym: prealbumin)"/>
    <property type="match status" value="1"/>
</dbReference>
<dbReference type="PANTHER" id="PTHR10395">
    <property type="entry name" value="URICASE AND TRANSTHYRETIN-RELATED"/>
    <property type="match status" value="1"/>
</dbReference>
<organism evidence="10">
    <name type="scientific">uncultured Thermomicrobiales bacterium</name>
    <dbReference type="NCBI Taxonomy" id="1645740"/>
    <lineage>
        <taxon>Bacteria</taxon>
        <taxon>Pseudomonadati</taxon>
        <taxon>Thermomicrobiota</taxon>
        <taxon>Thermomicrobia</taxon>
        <taxon>Thermomicrobiales</taxon>
        <taxon>environmental samples</taxon>
    </lineage>
</organism>
<dbReference type="GO" id="GO:0006144">
    <property type="term" value="P:purine nucleobase metabolic process"/>
    <property type="evidence" value="ECO:0007669"/>
    <property type="project" value="UniProtKB-KW"/>
</dbReference>
<keyword evidence="7 10" id="KW-0378">Hydrolase</keyword>
<comment type="function">
    <text evidence="2">Catalyzes the hydrolysis of 5-hydroxyisourate (HIU) to 2-oxo-4-hydroxy-4-carboxy-5-ureidoimidazoline (OHCU).</text>
</comment>
<keyword evidence="6" id="KW-0659">Purine metabolism</keyword>
<gene>
    <name evidence="10" type="ORF">AVDCRST_MAG73-4079</name>
</gene>
<dbReference type="NCBIfam" id="TIGR02962">
    <property type="entry name" value="hdxy_isourate"/>
    <property type="match status" value="1"/>
</dbReference>
<dbReference type="InterPro" id="IPR023418">
    <property type="entry name" value="Thyroxine_BS"/>
</dbReference>
<evidence type="ECO:0000313" key="10">
    <source>
        <dbReference type="EMBL" id="CAA9565013.1"/>
    </source>
</evidence>
<dbReference type="EMBL" id="CADCWE010000262">
    <property type="protein sequence ID" value="CAA9565013.1"/>
    <property type="molecule type" value="Genomic_DNA"/>
</dbReference>
<comment type="similarity">
    <text evidence="3">Belongs to the transthyretin family. 5-hydroxyisourate hydrolase subfamily.</text>
</comment>
<evidence type="ECO:0000256" key="4">
    <source>
        <dbReference type="ARBA" id="ARBA00011881"/>
    </source>
</evidence>
<reference evidence="10" key="1">
    <citation type="submission" date="2020-02" db="EMBL/GenBank/DDBJ databases">
        <authorList>
            <person name="Meier V. D."/>
        </authorList>
    </citation>
    <scope>NUCLEOTIDE SEQUENCE</scope>
    <source>
        <strain evidence="10">AVDCRST_MAG73</strain>
    </source>
</reference>
<feature type="region of interest" description="Disordered" evidence="8">
    <location>
        <begin position="1"/>
        <end position="56"/>
    </location>
</feature>